<dbReference type="Proteomes" id="UP000095705">
    <property type="component" value="Unassembled WGS sequence"/>
</dbReference>
<accession>A0A1E5PLY7</accession>
<comment type="caution">
    <text evidence="1">The sequence shown here is derived from an EMBL/GenBank/DDBJ whole genome shotgun (WGS) entry which is preliminary data.</text>
</comment>
<dbReference type="AlphaFoldDB" id="A0A1E5PLY7"/>
<dbReference type="Pfam" id="PF19534">
    <property type="entry name" value="DUF6059"/>
    <property type="match status" value="1"/>
</dbReference>
<evidence type="ECO:0000313" key="1">
    <source>
        <dbReference type="EMBL" id="OEJ30586.1"/>
    </source>
</evidence>
<gene>
    <name evidence="1" type="ORF">BGK67_03775</name>
</gene>
<organism evidence="1 2">
    <name type="scientific">Streptomyces subrutilus</name>
    <dbReference type="NCBI Taxonomy" id="36818"/>
    <lineage>
        <taxon>Bacteria</taxon>
        <taxon>Bacillati</taxon>
        <taxon>Actinomycetota</taxon>
        <taxon>Actinomycetes</taxon>
        <taxon>Kitasatosporales</taxon>
        <taxon>Streptomycetaceae</taxon>
        <taxon>Streptomyces</taxon>
    </lineage>
</organism>
<sequence length="82" mass="9388">MDMRPGRRPSVTRRWAGVVWRSLVSYGTLHLKGEITRAERGPDPVRLDCPPPGHPERLRPDVPFSPVERALLRDLRSRGPVR</sequence>
<protein>
    <submittedName>
        <fullName evidence="1">Uncharacterized protein</fullName>
    </submittedName>
</protein>
<proteinExistence type="predicted"/>
<dbReference type="EMBL" id="MEHK01000001">
    <property type="protein sequence ID" value="OEJ30586.1"/>
    <property type="molecule type" value="Genomic_DNA"/>
</dbReference>
<dbReference type="InterPro" id="IPR045701">
    <property type="entry name" value="DUF6059"/>
</dbReference>
<reference evidence="1 2" key="1">
    <citation type="submission" date="2016-08" db="EMBL/GenBank/DDBJ databases">
        <title>The complete genome of Streptomyces subrutilus 10-1-1.</title>
        <authorList>
            <person name="Chen X."/>
        </authorList>
    </citation>
    <scope>NUCLEOTIDE SEQUENCE [LARGE SCALE GENOMIC DNA]</scope>
    <source>
        <strain evidence="1 2">10-1-1</strain>
    </source>
</reference>
<keyword evidence="2" id="KW-1185">Reference proteome</keyword>
<name>A0A1E5PLY7_9ACTN</name>
<evidence type="ECO:0000313" key="2">
    <source>
        <dbReference type="Proteomes" id="UP000095705"/>
    </source>
</evidence>